<feature type="region of interest" description="Disordered" evidence="1">
    <location>
        <begin position="1"/>
        <end position="155"/>
    </location>
</feature>
<dbReference type="Proteomes" id="UP000324832">
    <property type="component" value="Unassembled WGS sequence"/>
</dbReference>
<feature type="region of interest" description="Disordered" evidence="1">
    <location>
        <begin position="457"/>
        <end position="522"/>
    </location>
</feature>
<sequence length="828" mass="93202">MSTRSGKRIHIEDEHNIETDIKNAVQRKTRSKKPKDNDTENIDGVSKRKHYVKYPSEEDADIPENPPEIESRKSRRHTLKELNTVDSLSVLNPIRNTRKTRAEGTETPANDSTETDKKKKKKKVKVSQIEPEDTNKVKKKKNNKKKKGKSGSVNTECLETGMLHDRSNISVESFHSAAGSIHEADTDRSGVEVANGGRELRNIQYFEPQGSSNTDTLISTKPGEQVIADNQISNIDKVFKNKTRSQTIKDKTSLGPLDVSTSPKQSKTSVKLDKKKRKKLLKLETSNESHNTANEPKVNTTFDESNNCLKLDIKNSTYDKIDLESNSIVCRSKRNNSMANINKKSSSPNNHSLNQTQSSAHLVDSHNVSITTLNNTCDRTNKKSSPQVNTTFEMEKNEILNSTFDKPLADSSRSSLISSDASNATYDKPNDSHISVTSDLSHTEDVANINPVLIESSTDESQMFPGINIVPPTPMKREDTFTKESLTEDKNTPKNQSAASPGRTPFPASKSSSKDKSMLNVTRSIEKSRKSWALDQDIAPKSTKVMFCSPVNTPMIVNPQKRKVIKSNLKGSNKSFVFDESETSMFCSPVSSICSPLTRKRSLTHNGVDRLHSKRKRLTDDQQYSIDRLSRPRTTSASAKLEEAKRQTQQLTPSKTQDNRRKLPNFAALHQKQFDKMESLGECQERKARRARQMLTPAAVNLTERVKDKKIDVRKMDLKKSTPKIKLPTLESINPGYTRFGFKMHTEGNPFLNSARPEVKEPNGNTRATPLPSLAGATGRKEIARQTVMREKSLTKRRNADREENRTIIKGVRTNRRFDLQMKMRNIN</sequence>
<feature type="compositionally biased region" description="Basic and acidic residues" evidence="1">
    <location>
        <begin position="475"/>
        <end position="492"/>
    </location>
</feature>
<dbReference type="AlphaFoldDB" id="A0A5E4QTI5"/>
<evidence type="ECO:0000313" key="3">
    <source>
        <dbReference type="Proteomes" id="UP000324832"/>
    </source>
</evidence>
<feature type="region of interest" description="Disordered" evidence="1">
    <location>
        <begin position="339"/>
        <end position="360"/>
    </location>
</feature>
<dbReference type="EMBL" id="FZQP02005366">
    <property type="protein sequence ID" value="VVD01460.1"/>
    <property type="molecule type" value="Genomic_DNA"/>
</dbReference>
<organism evidence="2 3">
    <name type="scientific">Leptidea sinapis</name>
    <dbReference type="NCBI Taxonomy" id="189913"/>
    <lineage>
        <taxon>Eukaryota</taxon>
        <taxon>Metazoa</taxon>
        <taxon>Ecdysozoa</taxon>
        <taxon>Arthropoda</taxon>
        <taxon>Hexapoda</taxon>
        <taxon>Insecta</taxon>
        <taxon>Pterygota</taxon>
        <taxon>Neoptera</taxon>
        <taxon>Endopterygota</taxon>
        <taxon>Lepidoptera</taxon>
        <taxon>Glossata</taxon>
        <taxon>Ditrysia</taxon>
        <taxon>Papilionoidea</taxon>
        <taxon>Pieridae</taxon>
        <taxon>Dismorphiinae</taxon>
        <taxon>Leptidea</taxon>
    </lineage>
</organism>
<feature type="compositionally biased region" description="Polar residues" evidence="1">
    <location>
        <begin position="259"/>
        <end position="269"/>
    </location>
</feature>
<feature type="compositionally biased region" description="Polar residues" evidence="1">
    <location>
        <begin position="647"/>
        <end position="656"/>
    </location>
</feature>
<protein>
    <submittedName>
        <fullName evidence="2">Uncharacterized protein</fullName>
    </submittedName>
</protein>
<evidence type="ECO:0000256" key="1">
    <source>
        <dbReference type="SAM" id="MobiDB-lite"/>
    </source>
</evidence>
<feature type="compositionally biased region" description="Polar residues" evidence="1">
    <location>
        <begin position="374"/>
        <end position="392"/>
    </location>
</feature>
<gene>
    <name evidence="2" type="ORF">LSINAPIS_LOCUS11879</name>
</gene>
<feature type="compositionally biased region" description="Basic and acidic residues" evidence="1">
    <location>
        <begin position="9"/>
        <end position="21"/>
    </location>
</feature>
<keyword evidence="3" id="KW-1185">Reference proteome</keyword>
<feature type="compositionally biased region" description="Basic residues" evidence="1">
    <location>
        <begin position="137"/>
        <end position="149"/>
    </location>
</feature>
<feature type="region of interest" description="Disordered" evidence="1">
    <location>
        <begin position="243"/>
        <end position="277"/>
    </location>
</feature>
<feature type="region of interest" description="Disordered" evidence="1">
    <location>
        <begin position="616"/>
        <end position="659"/>
    </location>
</feature>
<reference evidence="2 3" key="1">
    <citation type="submission" date="2017-07" db="EMBL/GenBank/DDBJ databases">
        <authorList>
            <person name="Talla V."/>
            <person name="Backstrom N."/>
        </authorList>
    </citation>
    <scope>NUCLEOTIDE SEQUENCE [LARGE SCALE GENOMIC DNA]</scope>
</reference>
<evidence type="ECO:0000313" key="2">
    <source>
        <dbReference type="EMBL" id="VVD01460.1"/>
    </source>
</evidence>
<feature type="region of interest" description="Disordered" evidence="1">
    <location>
        <begin position="420"/>
        <end position="441"/>
    </location>
</feature>
<name>A0A5E4QTI5_9NEOP</name>
<feature type="region of interest" description="Disordered" evidence="1">
    <location>
        <begin position="374"/>
        <end position="393"/>
    </location>
</feature>
<proteinExistence type="predicted"/>
<accession>A0A5E4QTI5</accession>